<dbReference type="AlphaFoldDB" id="A0A7T1F2Q0"/>
<sequence length="385" mass="45609">MGKEIMPPVVKPIKIDKVNVIGGFAANNALVGENVRVIYKGFFHSDQKIFYEYIEELSNIYLNRYLVNRIHNFLIIIHPDLTADLYINEVPIFLKIISKRDILAREAVTINDIADITELCFADYVDLKENYKLIFCFKVGWKFGLYFDFHNTTNPHYSLNLQELWKVFGYYYKFLLFQKEYSILQNKFLFEEMFKDGWFPFIRLLGGDFRKLAEIYKNRFDFENSINKFIDSFNENKIKSIINSWWRKQIIKDKEAIIKAGINAYLQNNQDGYINCIKNLYSEIEGIIRKSYINEKNKNPSMKDLMDYVEERAKNKFVSIESLGFPSEFYRYLKDVFFKDFNLLANDCFLSRHTTSHGVAKPEDYTKIKALQSILILDQIAFSIF</sequence>
<organism evidence="1 2">
    <name type="scientific">Atribacter laminatus</name>
    <dbReference type="NCBI Taxonomy" id="2847778"/>
    <lineage>
        <taxon>Bacteria</taxon>
        <taxon>Pseudomonadati</taxon>
        <taxon>Atribacterota</taxon>
        <taxon>Atribacteria</taxon>
        <taxon>Atribacterales</taxon>
        <taxon>Atribacteraceae</taxon>
        <taxon>Atribacter</taxon>
    </lineage>
</organism>
<dbReference type="KEGG" id="alam:RT761_01211"/>
<protein>
    <submittedName>
        <fullName evidence="1">Uncharacterized protein</fullName>
    </submittedName>
</protein>
<name>A0A7T1F2Q0_ATRLM</name>
<keyword evidence="2" id="KW-1185">Reference proteome</keyword>
<proteinExistence type="predicted"/>
<accession>A0A7T1F2Q0</accession>
<evidence type="ECO:0000313" key="1">
    <source>
        <dbReference type="EMBL" id="QPM67997.1"/>
    </source>
</evidence>
<gene>
    <name evidence="1" type="ORF">RT761_01211</name>
</gene>
<dbReference type="EMBL" id="CP065383">
    <property type="protein sequence ID" value="QPM67997.1"/>
    <property type="molecule type" value="Genomic_DNA"/>
</dbReference>
<evidence type="ECO:0000313" key="2">
    <source>
        <dbReference type="Proteomes" id="UP000594463"/>
    </source>
</evidence>
<reference evidence="1 2" key="1">
    <citation type="journal article" date="2021" name="Nat. Commun.">
        <title>Isolation of a member of the candidate phylum Atribacteria reveals a unique cell membrane structure.</title>
        <authorList>
            <person name="Taiki K."/>
            <person name="Nobu M.K."/>
            <person name="Kusada H."/>
            <person name="Meng X.-Y."/>
            <person name="Hosoki N."/>
            <person name="Uematsu K."/>
            <person name="Yoshioka H."/>
            <person name="Kamagata Y."/>
            <person name="Tamaki H."/>
        </authorList>
    </citation>
    <scope>NUCLEOTIDE SEQUENCE [LARGE SCALE GENOMIC DNA]</scope>
    <source>
        <strain evidence="1 2">RT761</strain>
    </source>
</reference>
<dbReference type="Proteomes" id="UP000594463">
    <property type="component" value="Chromosome"/>
</dbReference>
<dbReference type="RefSeq" id="WP_218113164.1">
    <property type="nucleotide sequence ID" value="NZ_CP065383.1"/>
</dbReference>